<dbReference type="AlphaFoldDB" id="A0A8X6YHQ5"/>
<organism evidence="2 3">
    <name type="scientific">Trichonephila inaurata madagascariensis</name>
    <dbReference type="NCBI Taxonomy" id="2747483"/>
    <lineage>
        <taxon>Eukaryota</taxon>
        <taxon>Metazoa</taxon>
        <taxon>Ecdysozoa</taxon>
        <taxon>Arthropoda</taxon>
        <taxon>Chelicerata</taxon>
        <taxon>Arachnida</taxon>
        <taxon>Araneae</taxon>
        <taxon>Araneomorphae</taxon>
        <taxon>Entelegynae</taxon>
        <taxon>Araneoidea</taxon>
        <taxon>Nephilidae</taxon>
        <taxon>Trichonephila</taxon>
        <taxon>Trichonephila inaurata</taxon>
    </lineage>
</organism>
<evidence type="ECO:0008006" key="4">
    <source>
        <dbReference type="Google" id="ProtNLM"/>
    </source>
</evidence>
<name>A0A8X6YHQ5_9ARAC</name>
<feature type="transmembrane region" description="Helical" evidence="1">
    <location>
        <begin position="115"/>
        <end position="135"/>
    </location>
</feature>
<evidence type="ECO:0000313" key="2">
    <source>
        <dbReference type="EMBL" id="GFY73136.1"/>
    </source>
</evidence>
<gene>
    <name evidence="2" type="primary">AVEN_177979_1</name>
    <name evidence="2" type="ORF">TNIN_196161</name>
</gene>
<feature type="transmembrane region" description="Helical" evidence="1">
    <location>
        <begin position="242"/>
        <end position="261"/>
    </location>
</feature>
<dbReference type="OrthoDB" id="6428993at2759"/>
<feature type="transmembrane region" description="Helical" evidence="1">
    <location>
        <begin position="281"/>
        <end position="301"/>
    </location>
</feature>
<feature type="transmembrane region" description="Helical" evidence="1">
    <location>
        <begin position="212"/>
        <end position="230"/>
    </location>
</feature>
<dbReference type="EMBL" id="BMAV01019864">
    <property type="protein sequence ID" value="GFY73136.1"/>
    <property type="molecule type" value="Genomic_DNA"/>
</dbReference>
<comment type="caution">
    <text evidence="2">The sequence shown here is derived from an EMBL/GenBank/DDBJ whole genome shotgun (WGS) entry which is preliminary data.</text>
</comment>
<proteinExistence type="predicted"/>
<protein>
    <recommendedName>
        <fullName evidence="4">Gustatory receptor</fullName>
    </recommendedName>
</protein>
<keyword evidence="1" id="KW-0812">Transmembrane</keyword>
<dbReference type="Proteomes" id="UP000886998">
    <property type="component" value="Unassembled WGS sequence"/>
</dbReference>
<sequence>MGYTIKLAIFIIARESLVLAIWHSAHFQRKKIMDLIQSMLRVSHILPKTKSNKMDVLFYACLISIYLYPVFVASMMVGLLSNYEAKQYEYIAMFGVVAETAPHASALVIHLMYNFYLLTLPLLVSFLYVFICFHLSRMIAHMNSVLQKCGSLEKASHVFQESMKLFFVIEKLENAMSICVFFVVALNLALSFTSFAYSLGYYDMSTSASSGVLSWFLSNQISFIFIVWTASSVVNESKKLKITFQLVLINLELSDQISILFLQKVNMFDSISLTGWKMFEFSKGLILSATGVILTYGLLVLQTDNYISRRTPRINKG</sequence>
<keyword evidence="3" id="KW-1185">Reference proteome</keyword>
<evidence type="ECO:0000313" key="3">
    <source>
        <dbReference type="Proteomes" id="UP000886998"/>
    </source>
</evidence>
<evidence type="ECO:0000256" key="1">
    <source>
        <dbReference type="SAM" id="Phobius"/>
    </source>
</evidence>
<keyword evidence="1" id="KW-1133">Transmembrane helix</keyword>
<reference evidence="2" key="1">
    <citation type="submission" date="2020-08" db="EMBL/GenBank/DDBJ databases">
        <title>Multicomponent nature underlies the extraordinary mechanical properties of spider dragline silk.</title>
        <authorList>
            <person name="Kono N."/>
            <person name="Nakamura H."/>
            <person name="Mori M."/>
            <person name="Yoshida Y."/>
            <person name="Ohtoshi R."/>
            <person name="Malay A.D."/>
            <person name="Moran D.A.P."/>
            <person name="Tomita M."/>
            <person name="Numata K."/>
            <person name="Arakawa K."/>
        </authorList>
    </citation>
    <scope>NUCLEOTIDE SEQUENCE</scope>
</reference>
<feature type="transmembrane region" description="Helical" evidence="1">
    <location>
        <begin position="178"/>
        <end position="200"/>
    </location>
</feature>
<feature type="transmembrane region" description="Helical" evidence="1">
    <location>
        <begin position="56"/>
        <end position="78"/>
    </location>
</feature>
<accession>A0A8X6YHQ5</accession>
<keyword evidence="1" id="KW-0472">Membrane</keyword>